<dbReference type="OrthoDB" id="9791944at2"/>
<dbReference type="Proteomes" id="UP000434580">
    <property type="component" value="Unassembled WGS sequence"/>
</dbReference>
<evidence type="ECO:0000313" key="2">
    <source>
        <dbReference type="Proteomes" id="UP000434580"/>
    </source>
</evidence>
<dbReference type="SUPFAM" id="SSF53335">
    <property type="entry name" value="S-adenosyl-L-methionine-dependent methyltransferases"/>
    <property type="match status" value="1"/>
</dbReference>
<proteinExistence type="predicted"/>
<keyword evidence="1" id="KW-0489">Methyltransferase</keyword>
<protein>
    <submittedName>
        <fullName evidence="1">Ubiquinone biosynthesis O-methyltransferase</fullName>
        <ecNumber evidence="1">2.1.1.222</ecNumber>
    </submittedName>
</protein>
<reference evidence="1 2" key="1">
    <citation type="submission" date="2019-11" db="EMBL/GenBank/DDBJ databases">
        <authorList>
            <person name="Holert J."/>
        </authorList>
    </citation>
    <scope>NUCLEOTIDE SEQUENCE [LARGE SCALE GENOMIC DNA]</scope>
    <source>
        <strain evidence="1">BC5_2</strain>
    </source>
</reference>
<sequence>MAESPGCPLCRSDDIDHYFTDKRREYLQCTHCRLVFVSERFHLSAKNEKAEYDKHENDVLDNGYRQFLSRALIPTLSMACAGNNHADVRGLDFGCGPGPALAAMLSEAGVSCATYDIFYQPDRSVFSCKFDFITATEVIEHLVNPGEEIQRLYALLKPDGFLMLMSKLVIDRDAFSRWHYKNDPTHIAFFSRETLAWLAGSLNAELTFHSADVFSLKRK</sequence>
<dbReference type="GO" id="GO:0032259">
    <property type="term" value="P:methylation"/>
    <property type="evidence" value="ECO:0007669"/>
    <property type="project" value="UniProtKB-KW"/>
</dbReference>
<dbReference type="EC" id="2.1.1.222" evidence="1"/>
<organism evidence="1 2">
    <name type="scientific">BD1-7 clade bacterium</name>
    <dbReference type="NCBI Taxonomy" id="2029982"/>
    <lineage>
        <taxon>Bacteria</taxon>
        <taxon>Pseudomonadati</taxon>
        <taxon>Pseudomonadota</taxon>
        <taxon>Gammaproteobacteria</taxon>
        <taxon>Cellvibrionales</taxon>
        <taxon>Spongiibacteraceae</taxon>
        <taxon>BD1-7 clade</taxon>
    </lineage>
</organism>
<gene>
    <name evidence="1" type="primary">ubiG_3</name>
    <name evidence="1" type="ORF">DPBNPPHM_02758</name>
</gene>
<keyword evidence="1" id="KW-0808">Transferase</keyword>
<dbReference type="InterPro" id="IPR029063">
    <property type="entry name" value="SAM-dependent_MTases_sf"/>
</dbReference>
<name>A0A5S9QVR3_9GAMM</name>
<dbReference type="Gene3D" id="3.40.50.150">
    <property type="entry name" value="Vaccinia Virus protein VP39"/>
    <property type="match status" value="2"/>
</dbReference>
<dbReference type="EMBL" id="CACSII010000022">
    <property type="protein sequence ID" value="CAA0121808.1"/>
    <property type="molecule type" value="Genomic_DNA"/>
</dbReference>
<dbReference type="Pfam" id="PF13489">
    <property type="entry name" value="Methyltransf_23"/>
    <property type="match status" value="1"/>
</dbReference>
<keyword evidence="1" id="KW-0830">Ubiquinone</keyword>
<dbReference type="AlphaFoldDB" id="A0A5S9QVR3"/>
<evidence type="ECO:0000313" key="1">
    <source>
        <dbReference type="EMBL" id="CAA0121808.1"/>
    </source>
</evidence>
<dbReference type="GO" id="GO:0102208">
    <property type="term" value="F:2-polyprenyl-6-hydroxyphenol methylase activity"/>
    <property type="evidence" value="ECO:0007669"/>
    <property type="project" value="UniProtKB-EC"/>
</dbReference>
<accession>A0A5S9QVR3</accession>